<dbReference type="Gene3D" id="3.50.50.60">
    <property type="entry name" value="FAD/NAD(P)-binding domain"/>
    <property type="match status" value="1"/>
</dbReference>
<keyword evidence="6" id="KW-0560">Oxidoreductase</keyword>
<dbReference type="InterPro" id="IPR007867">
    <property type="entry name" value="GMC_OxRtase_C"/>
</dbReference>
<feature type="domain" description="Glucose-methanol-choline oxidoreductase N-terminal" evidence="8">
    <location>
        <begin position="181"/>
        <end position="195"/>
    </location>
</feature>
<dbReference type="InterPro" id="IPR012132">
    <property type="entry name" value="GMC_OxRdtase"/>
</dbReference>
<sequence length="532" mass="57621">MYLWLTHIYRYDGNVAIEAPFLAVSLPGTSVDWNYSTVPQSSTLVPPADNHDTSGEVDPSAHGNGPIEVSLSGFPLEVDDIVVNSSKILGGRYAYNEDLNAGCTVGFGYMQNTIGGGERSSSGTAYFAPVEGRTNLDVLLNSRATKLLNSADDGDIPIFDTVEIAQSSLVSARLEVIMAAGAIGTPQILQLSGIGNSDVLSGLGIEPILDLPDVGQNLQDHPMAVAYYQVDSTKGWDDVTRNSTIFGEYLDEWESSRQGLFVDSPANVLAFMRLPEDAPIFEDYEDPSPDQCFAHTELIFVDGFAPFGAVAEPAIGNFITILAAVVSPLSRKSYNHSSLKLTSSQPLGGTVTLGSASPYDDPLIDPAFFTSDFDTYAMVQALNDVEELMTTSLWNGYILGAFGDLANATTNAGKLAFARENSFNVNHAVGTAFMSPVGSTTGVVNPDLTVKGAQKLRVVDASVFPYRTEQFSLLSPRVIRKLLSISQRNERRTLSRHNTAFHRNDLNAEMIRMYDTDENLWNLLSCPKSFES</sequence>
<dbReference type="PANTHER" id="PTHR11552:SF201">
    <property type="entry name" value="GLUCOSE-METHANOL-CHOLINE OXIDOREDUCTASE N-TERMINAL DOMAIN-CONTAINING PROTEIN"/>
    <property type="match status" value="1"/>
</dbReference>
<dbReference type="PROSITE" id="PS00624">
    <property type="entry name" value="GMC_OXRED_2"/>
    <property type="match status" value="1"/>
</dbReference>
<dbReference type="EMBL" id="MLYV02000906">
    <property type="protein sequence ID" value="PSR75334.1"/>
    <property type="molecule type" value="Genomic_DNA"/>
</dbReference>
<keyword evidence="5" id="KW-0274">FAD</keyword>
<dbReference type="SUPFAM" id="SSF54373">
    <property type="entry name" value="FAD-linked reductases, C-terminal domain"/>
    <property type="match status" value="1"/>
</dbReference>
<dbReference type="Pfam" id="PF00732">
    <property type="entry name" value="GMC_oxred_N"/>
    <property type="match status" value="1"/>
</dbReference>
<keyword evidence="4" id="KW-0732">Signal</keyword>
<evidence type="ECO:0000313" key="10">
    <source>
        <dbReference type="Proteomes" id="UP000186601"/>
    </source>
</evidence>
<comment type="caution">
    <text evidence="9">The sequence shown here is derived from an EMBL/GenBank/DDBJ whole genome shotgun (WGS) entry which is preliminary data.</text>
</comment>
<evidence type="ECO:0000256" key="3">
    <source>
        <dbReference type="ARBA" id="ARBA00022630"/>
    </source>
</evidence>
<evidence type="ECO:0000256" key="4">
    <source>
        <dbReference type="ARBA" id="ARBA00022729"/>
    </source>
</evidence>
<dbReference type="InterPro" id="IPR036188">
    <property type="entry name" value="FAD/NAD-bd_sf"/>
</dbReference>
<dbReference type="SUPFAM" id="SSF51905">
    <property type="entry name" value="FAD/NAD(P)-binding domain"/>
    <property type="match status" value="1"/>
</dbReference>
<dbReference type="PANTHER" id="PTHR11552">
    <property type="entry name" value="GLUCOSE-METHANOL-CHOLINE GMC OXIDOREDUCTASE"/>
    <property type="match status" value="1"/>
</dbReference>
<dbReference type="STRING" id="98765.A0A2R6NRM7"/>
<dbReference type="OrthoDB" id="269227at2759"/>
<comment type="cofactor">
    <cofactor evidence="1">
        <name>FAD</name>
        <dbReference type="ChEBI" id="CHEBI:57692"/>
    </cofactor>
</comment>
<keyword evidence="3" id="KW-0285">Flavoprotein</keyword>
<evidence type="ECO:0000256" key="1">
    <source>
        <dbReference type="ARBA" id="ARBA00001974"/>
    </source>
</evidence>
<dbReference type="Gene3D" id="3.30.560.10">
    <property type="entry name" value="Glucose Oxidase, domain 3"/>
    <property type="match status" value="1"/>
</dbReference>
<dbReference type="Pfam" id="PF05199">
    <property type="entry name" value="GMC_oxred_C"/>
    <property type="match status" value="1"/>
</dbReference>
<organism evidence="9 10">
    <name type="scientific">Hermanssonia centrifuga</name>
    <dbReference type="NCBI Taxonomy" id="98765"/>
    <lineage>
        <taxon>Eukaryota</taxon>
        <taxon>Fungi</taxon>
        <taxon>Dikarya</taxon>
        <taxon>Basidiomycota</taxon>
        <taxon>Agaricomycotina</taxon>
        <taxon>Agaricomycetes</taxon>
        <taxon>Polyporales</taxon>
        <taxon>Meruliaceae</taxon>
        <taxon>Hermanssonia</taxon>
    </lineage>
</organism>
<evidence type="ECO:0000256" key="6">
    <source>
        <dbReference type="ARBA" id="ARBA00023002"/>
    </source>
</evidence>
<evidence type="ECO:0000256" key="5">
    <source>
        <dbReference type="ARBA" id="ARBA00022827"/>
    </source>
</evidence>
<comment type="similarity">
    <text evidence="2">Belongs to the GMC oxidoreductase family.</text>
</comment>
<evidence type="ECO:0000313" key="9">
    <source>
        <dbReference type="EMBL" id="PSR75334.1"/>
    </source>
</evidence>
<gene>
    <name evidence="9" type="ORF">PHLCEN_2v9197</name>
</gene>
<dbReference type="AlphaFoldDB" id="A0A2R6NRM7"/>
<evidence type="ECO:0000256" key="2">
    <source>
        <dbReference type="ARBA" id="ARBA00010790"/>
    </source>
</evidence>
<name>A0A2R6NRM7_9APHY</name>
<accession>A0A2R6NRM7</accession>
<reference evidence="9 10" key="1">
    <citation type="submission" date="2018-02" db="EMBL/GenBank/DDBJ databases">
        <title>Genome sequence of the basidiomycete white-rot fungus Phlebia centrifuga.</title>
        <authorList>
            <person name="Granchi Z."/>
            <person name="Peng M."/>
            <person name="de Vries R.P."/>
            <person name="Hilden K."/>
            <person name="Makela M.R."/>
            <person name="Grigoriev I."/>
            <person name="Riley R."/>
        </authorList>
    </citation>
    <scope>NUCLEOTIDE SEQUENCE [LARGE SCALE GENOMIC DNA]</scope>
    <source>
        <strain evidence="9 10">FBCC195</strain>
    </source>
</reference>
<keyword evidence="10" id="KW-1185">Reference proteome</keyword>
<protein>
    <recommendedName>
        <fullName evidence="8">Glucose-methanol-choline oxidoreductase N-terminal domain-containing protein</fullName>
    </recommendedName>
</protein>
<dbReference type="InterPro" id="IPR000172">
    <property type="entry name" value="GMC_OxRdtase_N"/>
</dbReference>
<evidence type="ECO:0000259" key="8">
    <source>
        <dbReference type="PROSITE" id="PS00624"/>
    </source>
</evidence>
<dbReference type="Proteomes" id="UP000186601">
    <property type="component" value="Unassembled WGS sequence"/>
</dbReference>
<dbReference type="GO" id="GO:0050660">
    <property type="term" value="F:flavin adenine dinucleotide binding"/>
    <property type="evidence" value="ECO:0007669"/>
    <property type="project" value="InterPro"/>
</dbReference>
<dbReference type="GO" id="GO:0016614">
    <property type="term" value="F:oxidoreductase activity, acting on CH-OH group of donors"/>
    <property type="evidence" value="ECO:0007669"/>
    <property type="project" value="InterPro"/>
</dbReference>
<proteinExistence type="inferred from homology"/>
<evidence type="ECO:0000256" key="7">
    <source>
        <dbReference type="SAM" id="MobiDB-lite"/>
    </source>
</evidence>
<feature type="region of interest" description="Disordered" evidence="7">
    <location>
        <begin position="42"/>
        <end position="62"/>
    </location>
</feature>